<name>A0A830D007_9LAMI</name>
<evidence type="ECO:0000256" key="1">
    <source>
        <dbReference type="SAM" id="MobiDB-lite"/>
    </source>
</evidence>
<dbReference type="AlphaFoldDB" id="A0A830D007"/>
<gene>
    <name evidence="2" type="ORF">PHJA_002538100</name>
</gene>
<accession>A0A830D007</accession>
<reference evidence="2" key="1">
    <citation type="submission" date="2020-07" db="EMBL/GenBank/DDBJ databases">
        <title>Ethylene signaling mediates host invasion by parasitic plants.</title>
        <authorList>
            <person name="Yoshida S."/>
        </authorList>
    </citation>
    <scope>NUCLEOTIDE SEQUENCE</scope>
    <source>
        <strain evidence="2">Okayama</strain>
    </source>
</reference>
<dbReference type="EMBL" id="BMAC01000885">
    <property type="protein sequence ID" value="GFQ03943.1"/>
    <property type="molecule type" value="Genomic_DNA"/>
</dbReference>
<keyword evidence="3" id="KW-1185">Reference proteome</keyword>
<sequence>PYGLTQPQSRWPGRRAPQYRTSLQARRRQWQLLRAPAQKRPCTRQREICRLGHVRRFRRGHERIARIHRPLHPQPEAPPGPDRGRRYHGTHSRQQLSFISHPKILVKFLNFSFFF</sequence>
<proteinExistence type="predicted"/>
<feature type="non-terminal residue" evidence="2">
    <location>
        <position position="115"/>
    </location>
</feature>
<dbReference type="Proteomes" id="UP000653305">
    <property type="component" value="Unassembled WGS sequence"/>
</dbReference>
<dbReference type="GO" id="GO:0016829">
    <property type="term" value="F:lyase activity"/>
    <property type="evidence" value="ECO:0007669"/>
    <property type="project" value="UniProtKB-KW"/>
</dbReference>
<keyword evidence="2" id="KW-0456">Lyase</keyword>
<evidence type="ECO:0000313" key="2">
    <source>
        <dbReference type="EMBL" id="GFQ03943.1"/>
    </source>
</evidence>
<comment type="caution">
    <text evidence="2">The sequence shown here is derived from an EMBL/GenBank/DDBJ whole genome shotgun (WGS) entry which is preliminary data.</text>
</comment>
<organism evidence="2 3">
    <name type="scientific">Phtheirospermum japonicum</name>
    <dbReference type="NCBI Taxonomy" id="374723"/>
    <lineage>
        <taxon>Eukaryota</taxon>
        <taxon>Viridiplantae</taxon>
        <taxon>Streptophyta</taxon>
        <taxon>Embryophyta</taxon>
        <taxon>Tracheophyta</taxon>
        <taxon>Spermatophyta</taxon>
        <taxon>Magnoliopsida</taxon>
        <taxon>eudicotyledons</taxon>
        <taxon>Gunneridae</taxon>
        <taxon>Pentapetalae</taxon>
        <taxon>asterids</taxon>
        <taxon>lamiids</taxon>
        <taxon>Lamiales</taxon>
        <taxon>Orobanchaceae</taxon>
        <taxon>Orobanchaceae incertae sedis</taxon>
        <taxon>Phtheirospermum</taxon>
    </lineage>
</organism>
<protein>
    <submittedName>
        <fullName evidence="2">Phenylalanine ammonia-lyase</fullName>
    </submittedName>
</protein>
<feature type="compositionally biased region" description="Pro residues" evidence="1">
    <location>
        <begin position="72"/>
        <end position="81"/>
    </location>
</feature>
<evidence type="ECO:0000313" key="3">
    <source>
        <dbReference type="Proteomes" id="UP000653305"/>
    </source>
</evidence>
<feature type="region of interest" description="Disordered" evidence="1">
    <location>
        <begin position="63"/>
        <end position="94"/>
    </location>
</feature>